<feature type="compositionally biased region" description="Polar residues" evidence="4">
    <location>
        <begin position="18"/>
        <end position="27"/>
    </location>
</feature>
<reference evidence="5" key="1">
    <citation type="submission" date="2020-07" db="EMBL/GenBank/DDBJ databases">
        <title>Ethylene signaling mediates host invasion by parasitic plants.</title>
        <authorList>
            <person name="Yoshida S."/>
        </authorList>
    </citation>
    <scope>NUCLEOTIDE SEQUENCE</scope>
    <source>
        <strain evidence="5">Okayama</strain>
    </source>
</reference>
<gene>
    <name evidence="5" type="ORF">PHJA_001130700</name>
</gene>
<dbReference type="OrthoDB" id="911495at2759"/>
<dbReference type="GO" id="GO:0000785">
    <property type="term" value="C:chromatin"/>
    <property type="evidence" value="ECO:0007669"/>
    <property type="project" value="TreeGrafter"/>
</dbReference>
<feature type="non-terminal residue" evidence="5">
    <location>
        <position position="125"/>
    </location>
</feature>
<evidence type="ECO:0000256" key="2">
    <source>
        <dbReference type="ARBA" id="ARBA00023242"/>
    </source>
</evidence>
<name>A0A830BUP5_9LAMI</name>
<dbReference type="InterPro" id="IPR036600">
    <property type="entry name" value="PAH_sf"/>
</dbReference>
<proteinExistence type="predicted"/>
<dbReference type="AlphaFoldDB" id="A0A830BUP5"/>
<keyword evidence="6" id="KW-1185">Reference proteome</keyword>
<comment type="subcellular location">
    <subcellularLocation>
        <location evidence="1 3">Nucleus</location>
    </subcellularLocation>
</comment>
<dbReference type="Proteomes" id="UP000653305">
    <property type="component" value="Unassembled WGS sequence"/>
</dbReference>
<feature type="region of interest" description="Disordered" evidence="4">
    <location>
        <begin position="1"/>
        <end position="27"/>
    </location>
</feature>
<dbReference type="GO" id="GO:0000122">
    <property type="term" value="P:negative regulation of transcription by RNA polymerase II"/>
    <property type="evidence" value="ECO:0007669"/>
    <property type="project" value="TreeGrafter"/>
</dbReference>
<accession>A0A830BUP5</accession>
<dbReference type="GO" id="GO:0000118">
    <property type="term" value="C:histone deacetylase complex"/>
    <property type="evidence" value="ECO:0007669"/>
    <property type="project" value="TreeGrafter"/>
</dbReference>
<evidence type="ECO:0000256" key="1">
    <source>
        <dbReference type="ARBA" id="ARBA00004123"/>
    </source>
</evidence>
<dbReference type="PANTHER" id="PTHR12346:SF8">
    <property type="entry name" value="PAIRED AMPHIPATHIC HELIX PROTEIN SIN3-LIKE 2"/>
    <property type="match status" value="1"/>
</dbReference>
<evidence type="ECO:0000256" key="4">
    <source>
        <dbReference type="SAM" id="MobiDB-lite"/>
    </source>
</evidence>
<dbReference type="GO" id="GO:0003714">
    <property type="term" value="F:transcription corepressor activity"/>
    <property type="evidence" value="ECO:0007669"/>
    <property type="project" value="InterPro"/>
</dbReference>
<evidence type="ECO:0000256" key="3">
    <source>
        <dbReference type="PROSITE-ProRule" id="PRU00810"/>
    </source>
</evidence>
<dbReference type="PROSITE" id="PS51477">
    <property type="entry name" value="PAH"/>
    <property type="match status" value="1"/>
</dbReference>
<dbReference type="EMBL" id="BMAC01000202">
    <property type="protein sequence ID" value="GFP89869.1"/>
    <property type="molecule type" value="Genomic_DNA"/>
</dbReference>
<evidence type="ECO:0000313" key="6">
    <source>
        <dbReference type="Proteomes" id="UP000653305"/>
    </source>
</evidence>
<dbReference type="SUPFAM" id="SSF47762">
    <property type="entry name" value="PAH2 domain"/>
    <property type="match status" value="1"/>
</dbReference>
<protein>
    <submittedName>
        <fullName evidence="5">Paired amphipathic helix protein sin3-like 1</fullName>
    </submittedName>
</protein>
<dbReference type="InterPro" id="IPR039774">
    <property type="entry name" value="Sin3-like"/>
</dbReference>
<dbReference type="Pfam" id="PF02671">
    <property type="entry name" value="PAH"/>
    <property type="match status" value="1"/>
</dbReference>
<organism evidence="5 6">
    <name type="scientific">Phtheirospermum japonicum</name>
    <dbReference type="NCBI Taxonomy" id="374723"/>
    <lineage>
        <taxon>Eukaryota</taxon>
        <taxon>Viridiplantae</taxon>
        <taxon>Streptophyta</taxon>
        <taxon>Embryophyta</taxon>
        <taxon>Tracheophyta</taxon>
        <taxon>Spermatophyta</taxon>
        <taxon>Magnoliopsida</taxon>
        <taxon>eudicotyledons</taxon>
        <taxon>Gunneridae</taxon>
        <taxon>Pentapetalae</taxon>
        <taxon>asterids</taxon>
        <taxon>lamiids</taxon>
        <taxon>Lamiales</taxon>
        <taxon>Orobanchaceae</taxon>
        <taxon>Orobanchaceae incertae sedis</taxon>
        <taxon>Phtheirospermum</taxon>
    </lineage>
</organism>
<comment type="caution">
    <text evidence="5">The sequence shown here is derived from an EMBL/GenBank/DDBJ whole genome shotgun (WGS) entry which is preliminary data.</text>
</comment>
<evidence type="ECO:0000313" key="5">
    <source>
        <dbReference type="EMBL" id="GFP89869.1"/>
    </source>
</evidence>
<sequence>DNVSVNGGDGVGNRGGTSVASTSTQKRTTNDALTYLKEVKDMFQDQRDNRFLDVMVDNAGVIGRMKELFKGHPNLIFGFNTFLTKCYETTLTDEDEDPPKRTTKFEEAISLVNKVKKCFQNDDHV</sequence>
<dbReference type="PANTHER" id="PTHR12346">
    <property type="entry name" value="SIN3B-RELATED"/>
    <property type="match status" value="1"/>
</dbReference>
<keyword evidence="2 3" id="KW-0539">Nucleus</keyword>
<dbReference type="Gene3D" id="1.20.1160.11">
    <property type="entry name" value="Paired amphipathic helix"/>
    <property type="match status" value="1"/>
</dbReference>
<dbReference type="InterPro" id="IPR003822">
    <property type="entry name" value="PAH"/>
</dbReference>